<comment type="caution">
    <text evidence="2">The sequence shown here is derived from an EMBL/GenBank/DDBJ whole genome shotgun (WGS) entry which is preliminary data.</text>
</comment>
<keyword evidence="3" id="KW-1185">Reference proteome</keyword>
<evidence type="ECO:0000313" key="3">
    <source>
        <dbReference type="Proteomes" id="UP000316343"/>
    </source>
</evidence>
<dbReference type="InterPro" id="IPR029063">
    <property type="entry name" value="SAM-dependent_MTases_sf"/>
</dbReference>
<keyword evidence="2" id="KW-0808">Transferase</keyword>
<accession>A0A547PC05</accession>
<dbReference type="OrthoDB" id="5679686at2"/>
<evidence type="ECO:0000313" key="2">
    <source>
        <dbReference type="EMBL" id="TRD11666.1"/>
    </source>
</evidence>
<dbReference type="EMBL" id="VHJK01000001">
    <property type="protein sequence ID" value="TRD11666.1"/>
    <property type="molecule type" value="Genomic_DNA"/>
</dbReference>
<dbReference type="AlphaFoldDB" id="A0A547PC05"/>
<dbReference type="Pfam" id="PF05050">
    <property type="entry name" value="Methyltransf_21"/>
    <property type="match status" value="1"/>
</dbReference>
<dbReference type="NCBIfam" id="TIGR01444">
    <property type="entry name" value="fkbM_fam"/>
    <property type="match status" value="1"/>
</dbReference>
<dbReference type="GO" id="GO:0032259">
    <property type="term" value="P:methylation"/>
    <property type="evidence" value="ECO:0007669"/>
    <property type="project" value="UniProtKB-KW"/>
</dbReference>
<name>A0A547PC05_9SPHN</name>
<dbReference type="InterPro" id="IPR026913">
    <property type="entry name" value="METTL24"/>
</dbReference>
<sequence>MFLMTLGRVWRRTNRLISRAWLSTQVEPNDYRFERFGKGHNAWWTLADIQAGKVAYCGGVGRDATFDFELAERKGMDVHAFDPTPSSIEYMEAENQGRIRFHPWGMLDRDHVIRFYSSHNPADKIWFVENLHASDIFIEAHVFTVATIMEKLGHEQIELLKIDIEGSWGQVLGRMLVDRIFPRIVCVEFDSPAPLPRVRKTVKALKNAGYVLAQREKENCVFVRETR</sequence>
<dbReference type="SUPFAM" id="SSF53335">
    <property type="entry name" value="S-adenosyl-L-methionine-dependent methyltransferases"/>
    <property type="match status" value="1"/>
</dbReference>
<proteinExistence type="predicted"/>
<protein>
    <submittedName>
        <fullName evidence="2">FkbM family methyltransferase</fullName>
    </submittedName>
</protein>
<dbReference type="Proteomes" id="UP000316343">
    <property type="component" value="Unassembled WGS sequence"/>
</dbReference>
<dbReference type="PANTHER" id="PTHR32026:SF10">
    <property type="entry name" value="METHYLTRANSFERASE-LIKE PROTEIN 24-RELATED"/>
    <property type="match status" value="1"/>
</dbReference>
<dbReference type="Gene3D" id="3.40.50.150">
    <property type="entry name" value="Vaccinia Virus protein VP39"/>
    <property type="match status" value="1"/>
</dbReference>
<reference evidence="2 3" key="1">
    <citation type="submission" date="2019-06" db="EMBL/GenBank/DDBJ databases">
        <title>Erythrobacter insulae sp. nov., isolated from a tidal flat.</title>
        <authorList>
            <person name="Yoon J.-H."/>
        </authorList>
    </citation>
    <scope>NUCLEOTIDE SEQUENCE [LARGE SCALE GENOMIC DNA]</scope>
    <source>
        <strain evidence="2 3">JBTF-M21</strain>
    </source>
</reference>
<organism evidence="2 3">
    <name type="scientific">Erythrobacter insulae</name>
    <dbReference type="NCBI Taxonomy" id="2584124"/>
    <lineage>
        <taxon>Bacteria</taxon>
        <taxon>Pseudomonadati</taxon>
        <taxon>Pseudomonadota</taxon>
        <taxon>Alphaproteobacteria</taxon>
        <taxon>Sphingomonadales</taxon>
        <taxon>Erythrobacteraceae</taxon>
        <taxon>Erythrobacter/Porphyrobacter group</taxon>
        <taxon>Erythrobacter</taxon>
    </lineage>
</organism>
<dbReference type="PANTHER" id="PTHR32026">
    <property type="entry name" value="METHYLTRANSFERASE-LIKE PROTEIN 24"/>
    <property type="match status" value="1"/>
</dbReference>
<feature type="domain" description="Methyltransferase FkbM" evidence="1">
    <location>
        <begin position="78"/>
        <end position="211"/>
    </location>
</feature>
<dbReference type="GO" id="GO:0008168">
    <property type="term" value="F:methyltransferase activity"/>
    <property type="evidence" value="ECO:0007669"/>
    <property type="project" value="UniProtKB-KW"/>
</dbReference>
<evidence type="ECO:0000259" key="1">
    <source>
        <dbReference type="Pfam" id="PF05050"/>
    </source>
</evidence>
<keyword evidence="2" id="KW-0489">Methyltransferase</keyword>
<gene>
    <name evidence="2" type="ORF">FGU71_07155</name>
</gene>
<dbReference type="InterPro" id="IPR006342">
    <property type="entry name" value="FkbM_mtfrase"/>
</dbReference>
<dbReference type="RefSeq" id="WP_142787939.1">
    <property type="nucleotide sequence ID" value="NZ_VHJK01000001.1"/>
</dbReference>